<dbReference type="GO" id="GO:0005886">
    <property type="term" value="C:plasma membrane"/>
    <property type="evidence" value="ECO:0007669"/>
    <property type="project" value="UniProtKB-SubCell"/>
</dbReference>
<feature type="transmembrane region" description="Helical" evidence="6">
    <location>
        <begin position="286"/>
        <end position="314"/>
    </location>
</feature>
<feature type="transmembrane region" description="Helical" evidence="6">
    <location>
        <begin position="127"/>
        <end position="148"/>
    </location>
</feature>
<dbReference type="InterPro" id="IPR050833">
    <property type="entry name" value="Poly_Biosynth_Transport"/>
</dbReference>
<feature type="transmembrane region" description="Helical" evidence="6">
    <location>
        <begin position="335"/>
        <end position="355"/>
    </location>
</feature>
<keyword evidence="5 6" id="KW-0472">Membrane</keyword>
<dbReference type="PIRSF" id="PIRSF038958">
    <property type="entry name" value="PG_synth_SpoVB"/>
    <property type="match status" value="1"/>
</dbReference>
<keyword evidence="2" id="KW-1003">Cell membrane</keyword>
<proteinExistence type="predicted"/>
<feature type="transmembrane region" description="Helical" evidence="6">
    <location>
        <begin position="194"/>
        <end position="218"/>
    </location>
</feature>
<keyword evidence="4 6" id="KW-1133">Transmembrane helix</keyword>
<dbReference type="PANTHER" id="PTHR30250:SF21">
    <property type="entry name" value="LIPID II FLIPPASE MURJ"/>
    <property type="match status" value="1"/>
</dbReference>
<feature type="transmembrane region" description="Helical" evidence="6">
    <location>
        <begin position="246"/>
        <end position="266"/>
    </location>
</feature>
<evidence type="ECO:0000256" key="1">
    <source>
        <dbReference type="ARBA" id="ARBA00004651"/>
    </source>
</evidence>
<evidence type="ECO:0000256" key="4">
    <source>
        <dbReference type="ARBA" id="ARBA00022989"/>
    </source>
</evidence>
<dbReference type="AlphaFoldDB" id="A0A926RX24"/>
<dbReference type="Proteomes" id="UP000626844">
    <property type="component" value="Unassembled WGS sequence"/>
</dbReference>
<evidence type="ECO:0000256" key="6">
    <source>
        <dbReference type="SAM" id="Phobius"/>
    </source>
</evidence>
<evidence type="ECO:0000256" key="2">
    <source>
        <dbReference type="ARBA" id="ARBA00022475"/>
    </source>
</evidence>
<feature type="transmembrane region" description="Helical" evidence="6">
    <location>
        <begin position="169"/>
        <end position="188"/>
    </location>
</feature>
<feature type="transmembrane region" description="Helical" evidence="6">
    <location>
        <begin position="401"/>
        <end position="421"/>
    </location>
</feature>
<sequence length="541" mass="59802">MSNNNLLRGTFVLTLGTYISRFLGMIYVIPFYAMLGETGGTLFQMGYAQYTIFLSIATAGLPMAVSKYVSKYNSMGDYQTSRRIFKAGMFVMLITGFAAFIALYFLAPSFAQSALSEKQLSGISLEDVIAVIRMVSLALIVVPIMSLIRGFFQGHQSMGPTAVSQVIEQIVRIVFLLVSVYLIINVFNGDFVTAVGYATFAAFVGAMGGLIVLIMYWVKRKDSLLAMRENVVPSESQSLGTMFKELFKYAGPFVFVGLAIPIYNYIDTNTFNKAMIDGGHGDKAVSLFSIVVFYIPKLIMIPVSLATAFGLTLVPTITKSFTKRNLKLVNHYIDQALQIIMFFVLPAVVGLIVLAGPAYTLFFEYKEEGVSLLQLYAPVALLFSFFTVSAAILQGINKQKLAVFCLLFGILLKLSLNAPLITMFQGAGSILATAIGFIGSIIYSFAMIKKHAKYQFKRFFKRSIFMAILALFMGLLVSVTHSILGIFIQYQDGRLQSAIILLVAIGAGAIAYLYLAYRSHLIERLFGDRFSRFFKRRKAAS</sequence>
<feature type="transmembrane region" description="Helical" evidence="6">
    <location>
        <begin position="12"/>
        <end position="35"/>
    </location>
</feature>
<keyword evidence="3 6" id="KW-0812">Transmembrane</keyword>
<dbReference type="Pfam" id="PF01943">
    <property type="entry name" value="Polysacc_synt"/>
    <property type="match status" value="1"/>
</dbReference>
<comment type="caution">
    <text evidence="7">The sequence shown here is derived from an EMBL/GenBank/DDBJ whole genome shotgun (WGS) entry which is preliminary data.</text>
</comment>
<accession>A0A926RX24</accession>
<protein>
    <submittedName>
        <fullName evidence="7">Polysaccharide biosynthesis protein</fullName>
    </submittedName>
</protein>
<organism evidence="7 8">
    <name type="scientific">Metabacillus arenae</name>
    <dbReference type="NCBI Taxonomy" id="2771434"/>
    <lineage>
        <taxon>Bacteria</taxon>
        <taxon>Bacillati</taxon>
        <taxon>Bacillota</taxon>
        <taxon>Bacilli</taxon>
        <taxon>Bacillales</taxon>
        <taxon>Bacillaceae</taxon>
        <taxon>Metabacillus</taxon>
    </lineage>
</organism>
<evidence type="ECO:0000256" key="5">
    <source>
        <dbReference type="ARBA" id="ARBA00023136"/>
    </source>
</evidence>
<feature type="transmembrane region" description="Helical" evidence="6">
    <location>
        <begin position="467"/>
        <end position="489"/>
    </location>
</feature>
<dbReference type="InterPro" id="IPR002797">
    <property type="entry name" value="Polysacc_synth"/>
</dbReference>
<dbReference type="EMBL" id="JACXAI010000007">
    <property type="protein sequence ID" value="MBD1380195.1"/>
    <property type="molecule type" value="Genomic_DNA"/>
</dbReference>
<feature type="transmembrane region" description="Helical" evidence="6">
    <location>
        <begin position="427"/>
        <end position="446"/>
    </location>
</feature>
<feature type="transmembrane region" description="Helical" evidence="6">
    <location>
        <begin position="47"/>
        <end position="66"/>
    </location>
</feature>
<reference evidence="7" key="1">
    <citation type="submission" date="2020-09" db="EMBL/GenBank/DDBJ databases">
        <title>A novel bacterium of genus Bacillus, isolated from South China Sea.</title>
        <authorList>
            <person name="Huang H."/>
            <person name="Mo K."/>
            <person name="Hu Y."/>
        </authorList>
    </citation>
    <scope>NUCLEOTIDE SEQUENCE</scope>
    <source>
        <strain evidence="7">IB182487</strain>
    </source>
</reference>
<evidence type="ECO:0000313" key="8">
    <source>
        <dbReference type="Proteomes" id="UP000626844"/>
    </source>
</evidence>
<dbReference type="RefSeq" id="WP_191157574.1">
    <property type="nucleotide sequence ID" value="NZ_JACXAI010000007.1"/>
</dbReference>
<evidence type="ECO:0000256" key="3">
    <source>
        <dbReference type="ARBA" id="ARBA00022692"/>
    </source>
</evidence>
<dbReference type="InterPro" id="IPR024923">
    <property type="entry name" value="PG_synth_SpoVB"/>
</dbReference>
<feature type="transmembrane region" description="Helical" evidence="6">
    <location>
        <begin position="375"/>
        <end position="394"/>
    </location>
</feature>
<evidence type="ECO:0000313" key="7">
    <source>
        <dbReference type="EMBL" id="MBD1380195.1"/>
    </source>
</evidence>
<feature type="transmembrane region" description="Helical" evidence="6">
    <location>
        <begin position="87"/>
        <end position="107"/>
    </location>
</feature>
<dbReference type="CDD" id="cd13124">
    <property type="entry name" value="MATE_SpoVB_like"/>
    <property type="match status" value="1"/>
</dbReference>
<feature type="transmembrane region" description="Helical" evidence="6">
    <location>
        <begin position="495"/>
        <end position="515"/>
    </location>
</feature>
<gene>
    <name evidence="7" type="ORF">IC621_08130</name>
</gene>
<name>A0A926RX24_9BACI</name>
<comment type="subcellular location">
    <subcellularLocation>
        <location evidence="1">Cell membrane</location>
        <topology evidence="1">Multi-pass membrane protein</topology>
    </subcellularLocation>
</comment>
<dbReference type="PANTHER" id="PTHR30250">
    <property type="entry name" value="PST FAMILY PREDICTED COLANIC ACID TRANSPORTER"/>
    <property type="match status" value="1"/>
</dbReference>
<keyword evidence="8" id="KW-1185">Reference proteome</keyword>